<evidence type="ECO:0000256" key="1">
    <source>
        <dbReference type="ARBA" id="ARBA00005531"/>
    </source>
</evidence>
<dbReference type="Pfam" id="PF02797">
    <property type="entry name" value="Chal_sti_synt_C"/>
    <property type="match status" value="1"/>
</dbReference>
<dbReference type="InterPro" id="IPR016039">
    <property type="entry name" value="Thiolase-like"/>
</dbReference>
<dbReference type="PANTHER" id="PTHR11877">
    <property type="entry name" value="HYDROXYMETHYLGLUTARYL-COA SYNTHASE"/>
    <property type="match status" value="1"/>
</dbReference>
<evidence type="ECO:0000256" key="2">
    <source>
        <dbReference type="ARBA" id="ARBA00022679"/>
    </source>
</evidence>
<dbReference type="GO" id="GO:0016747">
    <property type="term" value="F:acyltransferase activity, transferring groups other than amino-acyl groups"/>
    <property type="evidence" value="ECO:0007669"/>
    <property type="project" value="InterPro"/>
</dbReference>
<feature type="domain" description="Chalcone/stilbene synthase C-terminal" evidence="3">
    <location>
        <begin position="2"/>
        <end position="73"/>
    </location>
</feature>
<proteinExistence type="inferred from homology"/>
<evidence type="ECO:0000313" key="5">
    <source>
        <dbReference type="Proteomes" id="UP000199403"/>
    </source>
</evidence>
<accession>A0A1H6W6B4</accession>
<keyword evidence="5" id="KW-1185">Reference proteome</keyword>
<dbReference type="SUPFAM" id="SSF53901">
    <property type="entry name" value="Thiolase-like"/>
    <property type="match status" value="1"/>
</dbReference>
<protein>
    <submittedName>
        <fullName evidence="4">Alkylresorcinol/alkylpyrone synthase</fullName>
    </submittedName>
</protein>
<comment type="similarity">
    <text evidence="1">Belongs to the thiolase-like superfamily. Chalcone/stilbene synthases family.</text>
</comment>
<dbReference type="OrthoDB" id="9786288at2"/>
<dbReference type="AlphaFoldDB" id="A0A1H6W6B4"/>
<dbReference type="EMBL" id="FNZH01000002">
    <property type="protein sequence ID" value="SEJ11316.1"/>
    <property type="molecule type" value="Genomic_DNA"/>
</dbReference>
<organism evidence="4 5">
    <name type="scientific">Cyclobacterium xiamenense</name>
    <dbReference type="NCBI Taxonomy" id="1297121"/>
    <lineage>
        <taxon>Bacteria</taxon>
        <taxon>Pseudomonadati</taxon>
        <taxon>Bacteroidota</taxon>
        <taxon>Cytophagia</taxon>
        <taxon>Cytophagales</taxon>
        <taxon>Cyclobacteriaceae</taxon>
        <taxon>Cyclobacterium</taxon>
    </lineage>
</organism>
<reference evidence="5" key="1">
    <citation type="submission" date="2016-10" db="EMBL/GenBank/DDBJ databases">
        <authorList>
            <person name="Varghese N."/>
            <person name="Submissions S."/>
        </authorList>
    </citation>
    <scope>NUCLEOTIDE SEQUENCE [LARGE SCALE GENOMIC DNA]</scope>
    <source>
        <strain evidence="5">IBRC-M 10761</strain>
    </source>
</reference>
<dbReference type="PANTHER" id="PTHR11877:SF46">
    <property type="entry name" value="TYPE III POLYKETIDE SYNTHASE A"/>
    <property type="match status" value="1"/>
</dbReference>
<sequence>MLTAFEKALALSADQLRHSHETLAQYGNKSSVTILFVLERMLRYANTDGAAVSKSIYAAAFGPGVSLESALIRLHDPKK</sequence>
<dbReference type="InterPro" id="IPR011141">
    <property type="entry name" value="Polyketide_synthase_type-III"/>
</dbReference>
<name>A0A1H6W6B4_9BACT</name>
<evidence type="ECO:0000313" key="4">
    <source>
        <dbReference type="EMBL" id="SEJ11316.1"/>
    </source>
</evidence>
<evidence type="ECO:0000259" key="3">
    <source>
        <dbReference type="Pfam" id="PF02797"/>
    </source>
</evidence>
<dbReference type="Gene3D" id="3.40.47.10">
    <property type="match status" value="1"/>
</dbReference>
<gene>
    <name evidence="4" type="ORF">SAMN05192553_102443</name>
</gene>
<dbReference type="InterPro" id="IPR012328">
    <property type="entry name" value="Chalcone/stilbene_synt_C"/>
</dbReference>
<dbReference type="Proteomes" id="UP000199403">
    <property type="component" value="Unassembled WGS sequence"/>
</dbReference>
<dbReference type="GO" id="GO:0030639">
    <property type="term" value="P:polyketide biosynthetic process"/>
    <property type="evidence" value="ECO:0007669"/>
    <property type="project" value="TreeGrafter"/>
</dbReference>
<dbReference type="STRING" id="1416801.SAMN05192553_102443"/>
<keyword evidence="2" id="KW-0808">Transferase</keyword>